<reference evidence="1" key="1">
    <citation type="submission" date="2024-07" db="EMBL/GenBank/DDBJ databases">
        <title>Two chromosome-level genome assemblies of Korean endemic species Abeliophyllum distichum and Forsythia ovata (Oleaceae).</title>
        <authorList>
            <person name="Mun J.H."/>
        </authorList>
    </citation>
    <scope>NUCLEOTIDE SEQUENCE</scope>
    <source>
        <strain evidence="1">KNKB202402200001</strain>
        <tissue evidence="1">Leaf</tissue>
    </source>
</reference>
<protein>
    <submittedName>
        <fullName evidence="1">Uncharacterized protein</fullName>
    </submittedName>
</protein>
<evidence type="ECO:0000313" key="2">
    <source>
        <dbReference type="EMBL" id="KAL2501098.1"/>
    </source>
</evidence>
<organism evidence="1 3">
    <name type="scientific">Forsythia ovata</name>
    <dbReference type="NCBI Taxonomy" id="205694"/>
    <lineage>
        <taxon>Eukaryota</taxon>
        <taxon>Viridiplantae</taxon>
        <taxon>Streptophyta</taxon>
        <taxon>Embryophyta</taxon>
        <taxon>Tracheophyta</taxon>
        <taxon>Spermatophyta</taxon>
        <taxon>Magnoliopsida</taxon>
        <taxon>eudicotyledons</taxon>
        <taxon>Gunneridae</taxon>
        <taxon>Pentapetalae</taxon>
        <taxon>asterids</taxon>
        <taxon>lamiids</taxon>
        <taxon>Lamiales</taxon>
        <taxon>Oleaceae</taxon>
        <taxon>Forsythieae</taxon>
        <taxon>Forsythia</taxon>
    </lineage>
</organism>
<evidence type="ECO:0000313" key="1">
    <source>
        <dbReference type="EMBL" id="KAL2501094.1"/>
    </source>
</evidence>
<gene>
    <name evidence="1" type="ORF">Fot_34942</name>
    <name evidence="2" type="ORF">Fot_34946</name>
</gene>
<dbReference type="Proteomes" id="UP001604277">
    <property type="component" value="Unassembled WGS sequence"/>
</dbReference>
<evidence type="ECO:0000313" key="3">
    <source>
        <dbReference type="Proteomes" id="UP001604277"/>
    </source>
</evidence>
<dbReference type="AlphaFoldDB" id="A0ABD1SK43"/>
<dbReference type="EMBL" id="JBFOLJ010000010">
    <property type="protein sequence ID" value="KAL2501098.1"/>
    <property type="molecule type" value="Genomic_DNA"/>
</dbReference>
<comment type="caution">
    <text evidence="1">The sequence shown here is derived from an EMBL/GenBank/DDBJ whole genome shotgun (WGS) entry which is preliminary data.</text>
</comment>
<sequence length="120" mass="13536">MVGCRNKLELRLLFGRLIIDMAMKLGADLREEKLISMHPNTKIWASSIMKSRFELVDGVWTKPGVDVGGVGFEGAAPFMPPSPANWSAFMTDFWTFQANMMENLSELRAQNESLWLGKII</sequence>
<name>A0ABD1SK43_9LAMI</name>
<reference evidence="3" key="2">
    <citation type="submission" date="2024-07" db="EMBL/GenBank/DDBJ databases">
        <title>Two chromosome-level genome assemblies of Korean endemic species Abeliophyllum distichum and Forsythia ovata (Oleaceae).</title>
        <authorList>
            <person name="Jang H."/>
        </authorList>
    </citation>
    <scope>NUCLEOTIDE SEQUENCE [LARGE SCALE GENOMIC DNA]</scope>
</reference>
<accession>A0ABD1SK43</accession>
<dbReference type="EMBL" id="JBFOLJ010000010">
    <property type="protein sequence ID" value="KAL2501094.1"/>
    <property type="molecule type" value="Genomic_DNA"/>
</dbReference>
<keyword evidence="3" id="KW-1185">Reference proteome</keyword>
<proteinExistence type="predicted"/>